<feature type="transmembrane region" description="Helical" evidence="1">
    <location>
        <begin position="308"/>
        <end position="328"/>
    </location>
</feature>
<feature type="transmembrane region" description="Helical" evidence="1">
    <location>
        <begin position="82"/>
        <end position="102"/>
    </location>
</feature>
<name>A0A561BQA0_9ACTN</name>
<feature type="transmembrane region" description="Helical" evidence="1">
    <location>
        <begin position="173"/>
        <end position="191"/>
    </location>
</feature>
<dbReference type="PANTHER" id="PTHR23542">
    <property type="match status" value="1"/>
</dbReference>
<gene>
    <name evidence="2" type="ORF">FB561_2095</name>
</gene>
<feature type="transmembrane region" description="Helical" evidence="1">
    <location>
        <begin position="220"/>
        <end position="244"/>
    </location>
</feature>
<evidence type="ECO:0000313" key="3">
    <source>
        <dbReference type="Proteomes" id="UP000318380"/>
    </source>
</evidence>
<accession>A0A561BQA0</accession>
<keyword evidence="1" id="KW-0472">Membrane</keyword>
<proteinExistence type="predicted"/>
<feature type="transmembrane region" description="Helical" evidence="1">
    <location>
        <begin position="340"/>
        <end position="363"/>
    </location>
</feature>
<feature type="transmembrane region" description="Helical" evidence="1">
    <location>
        <begin position="143"/>
        <end position="167"/>
    </location>
</feature>
<keyword evidence="1" id="KW-0812">Transmembrane</keyword>
<dbReference type="InterPro" id="IPR036259">
    <property type="entry name" value="MFS_trans_sf"/>
</dbReference>
<sequence>MRCMDLSAYRALWRTRGVVALLASALLARLPVMAAMVPVSFLAKDAAGNFGWAGVVAGAYSVGMAVGGPVWSRLADRRGARWVVIGTGMAWGVAMAVLALLPDEAYRWMPVVSALAGAVVSPVTATMRAAWPRIVDGPRLRTVYALDATAQEVLFSVGPMLGALIVSFASPRAGVLAAAALAGVSIWWFGLRQPPPLPHDDASHGRRLTARQLLWHQHRLPLILSFALAVTAFSAVSLGIVAYADDHGNRLIAGVLETVWALGSLIGGLVMGALPGRRDSYAWRRASLMSVGMVVCVFATHSPITLGIALLLAGCVLAPTVGAMYERLGAMTPDSVRTEIFGWMNSGAMVGAAVGASLAGQVVESFGVRYVWVMAALLTLLAAASLIRVPPHRPADEVVVEPVSVAEAH</sequence>
<dbReference type="Pfam" id="PF07690">
    <property type="entry name" value="MFS_1"/>
    <property type="match status" value="1"/>
</dbReference>
<dbReference type="SUPFAM" id="SSF103473">
    <property type="entry name" value="MFS general substrate transporter"/>
    <property type="match status" value="1"/>
</dbReference>
<dbReference type="AlphaFoldDB" id="A0A561BQA0"/>
<dbReference type="PANTHER" id="PTHR23542:SF1">
    <property type="entry name" value="MAJOR FACILITATOR SUPERFAMILY (MFS) PROFILE DOMAIN-CONTAINING PROTEIN"/>
    <property type="match status" value="1"/>
</dbReference>
<dbReference type="EMBL" id="VIVK01000001">
    <property type="protein sequence ID" value="TWD80993.1"/>
    <property type="molecule type" value="Genomic_DNA"/>
</dbReference>
<feature type="transmembrane region" description="Helical" evidence="1">
    <location>
        <begin position="108"/>
        <end position="131"/>
    </location>
</feature>
<feature type="transmembrane region" description="Helical" evidence="1">
    <location>
        <begin position="50"/>
        <end position="70"/>
    </location>
</feature>
<dbReference type="OrthoDB" id="4686510at2"/>
<evidence type="ECO:0000256" key="1">
    <source>
        <dbReference type="SAM" id="Phobius"/>
    </source>
</evidence>
<organism evidence="2 3">
    <name type="scientific">Kribbella amoyensis</name>
    <dbReference type="NCBI Taxonomy" id="996641"/>
    <lineage>
        <taxon>Bacteria</taxon>
        <taxon>Bacillati</taxon>
        <taxon>Actinomycetota</taxon>
        <taxon>Actinomycetes</taxon>
        <taxon>Propionibacteriales</taxon>
        <taxon>Kribbellaceae</taxon>
        <taxon>Kribbella</taxon>
    </lineage>
</organism>
<feature type="transmembrane region" description="Helical" evidence="1">
    <location>
        <begin position="369"/>
        <end position="387"/>
    </location>
</feature>
<dbReference type="GO" id="GO:0022857">
    <property type="term" value="F:transmembrane transporter activity"/>
    <property type="evidence" value="ECO:0007669"/>
    <property type="project" value="InterPro"/>
</dbReference>
<dbReference type="Proteomes" id="UP000318380">
    <property type="component" value="Unassembled WGS sequence"/>
</dbReference>
<keyword evidence="1" id="KW-1133">Transmembrane helix</keyword>
<evidence type="ECO:0000313" key="2">
    <source>
        <dbReference type="EMBL" id="TWD80993.1"/>
    </source>
</evidence>
<keyword evidence="3" id="KW-1185">Reference proteome</keyword>
<protein>
    <submittedName>
        <fullName evidence="2">Putative MFS family arabinose efflux permease</fullName>
    </submittedName>
</protein>
<feature type="transmembrane region" description="Helical" evidence="1">
    <location>
        <begin position="250"/>
        <end position="274"/>
    </location>
</feature>
<comment type="caution">
    <text evidence="2">The sequence shown here is derived from an EMBL/GenBank/DDBJ whole genome shotgun (WGS) entry which is preliminary data.</text>
</comment>
<dbReference type="Gene3D" id="1.20.1250.20">
    <property type="entry name" value="MFS general substrate transporter like domains"/>
    <property type="match status" value="1"/>
</dbReference>
<reference evidence="2 3" key="1">
    <citation type="submission" date="2019-06" db="EMBL/GenBank/DDBJ databases">
        <title>Sequencing the genomes of 1000 actinobacteria strains.</title>
        <authorList>
            <person name="Klenk H.-P."/>
        </authorList>
    </citation>
    <scope>NUCLEOTIDE SEQUENCE [LARGE SCALE GENOMIC DNA]</scope>
    <source>
        <strain evidence="2 3">DSM 24683</strain>
    </source>
</reference>
<dbReference type="InterPro" id="IPR011701">
    <property type="entry name" value="MFS"/>
</dbReference>